<feature type="domain" description="RRM" evidence="4">
    <location>
        <begin position="6"/>
        <end position="85"/>
    </location>
</feature>
<gene>
    <name evidence="5" type="ORF">KFE25_007869</name>
</gene>
<keyword evidence="1 2" id="KW-0694">RNA-binding</keyword>
<dbReference type="OrthoDB" id="277802at2759"/>
<accession>A0A8J5XUR3</accession>
<evidence type="ECO:0000313" key="6">
    <source>
        <dbReference type="Proteomes" id="UP000751190"/>
    </source>
</evidence>
<dbReference type="InterPro" id="IPR012677">
    <property type="entry name" value="Nucleotide-bd_a/b_plait_sf"/>
</dbReference>
<evidence type="ECO:0000256" key="3">
    <source>
        <dbReference type="SAM" id="MobiDB-lite"/>
    </source>
</evidence>
<protein>
    <recommendedName>
        <fullName evidence="4">RRM domain-containing protein</fullName>
    </recommendedName>
</protein>
<evidence type="ECO:0000256" key="1">
    <source>
        <dbReference type="ARBA" id="ARBA00022884"/>
    </source>
</evidence>
<dbReference type="CDD" id="cd12247">
    <property type="entry name" value="RRM2_U1A_like"/>
    <property type="match status" value="1"/>
</dbReference>
<dbReference type="AlphaFoldDB" id="A0A8J5XUR3"/>
<dbReference type="SUPFAM" id="SSF54928">
    <property type="entry name" value="RNA-binding domain, RBD"/>
    <property type="match status" value="1"/>
</dbReference>
<evidence type="ECO:0000256" key="2">
    <source>
        <dbReference type="PROSITE-ProRule" id="PRU00176"/>
    </source>
</evidence>
<dbReference type="SMART" id="SM00360">
    <property type="entry name" value="RRM"/>
    <property type="match status" value="2"/>
</dbReference>
<dbReference type="InterPro" id="IPR000504">
    <property type="entry name" value="RRM_dom"/>
</dbReference>
<dbReference type="PANTHER" id="PTHR10501">
    <property type="entry name" value="U1 SMALL NUCLEAR RIBONUCLEOPROTEIN A/U2 SMALL NUCLEAR RIBONUCLEOPROTEIN B"/>
    <property type="match status" value="1"/>
</dbReference>
<keyword evidence="6" id="KW-1185">Reference proteome</keyword>
<evidence type="ECO:0000313" key="5">
    <source>
        <dbReference type="EMBL" id="KAG8469351.1"/>
    </source>
</evidence>
<sequence length="232" mass="24588">MAGEGATLYVRNLNERVKPEALRSALQLAFEPFGTVLDIRLRSAHRLRGQAFVSFADAGRARKAATTMDGFELFAKPMGVALAKERADVLTKADGTYIPRERRRAQALALAEQNSADARAAVSARAAAGAASDAGPQPAGVGAASGAPPLPAANEPNEKLFLQGLPADLDGQSLQMLFAQFGGFREARTVPGRAGIAFVEFHTAAQATIALDRLQGFKLDDEHAMQISFAKR</sequence>
<dbReference type="GO" id="GO:0003723">
    <property type="term" value="F:RNA binding"/>
    <property type="evidence" value="ECO:0007669"/>
    <property type="project" value="UniProtKB-UniRule"/>
</dbReference>
<dbReference type="EMBL" id="JAGTXO010000003">
    <property type="protein sequence ID" value="KAG8469351.1"/>
    <property type="molecule type" value="Genomic_DNA"/>
</dbReference>
<organism evidence="5 6">
    <name type="scientific">Diacronema lutheri</name>
    <name type="common">Unicellular marine alga</name>
    <name type="synonym">Monochrysis lutheri</name>
    <dbReference type="NCBI Taxonomy" id="2081491"/>
    <lineage>
        <taxon>Eukaryota</taxon>
        <taxon>Haptista</taxon>
        <taxon>Haptophyta</taxon>
        <taxon>Pavlovophyceae</taxon>
        <taxon>Pavlovales</taxon>
        <taxon>Pavlovaceae</taxon>
        <taxon>Diacronema</taxon>
    </lineage>
</organism>
<dbReference type="Proteomes" id="UP000751190">
    <property type="component" value="Unassembled WGS sequence"/>
</dbReference>
<name>A0A8J5XUR3_DIALT</name>
<dbReference type="FunFam" id="3.30.70.330:FF:000029">
    <property type="entry name" value="U2 small nuclear ribonucleoprotein B"/>
    <property type="match status" value="1"/>
</dbReference>
<evidence type="ECO:0000259" key="4">
    <source>
        <dbReference type="PROSITE" id="PS50102"/>
    </source>
</evidence>
<comment type="caution">
    <text evidence="5">The sequence shown here is derived from an EMBL/GenBank/DDBJ whole genome shotgun (WGS) entry which is preliminary data.</text>
</comment>
<feature type="domain" description="RRM" evidence="4">
    <location>
        <begin position="158"/>
        <end position="232"/>
    </location>
</feature>
<dbReference type="PROSITE" id="PS50102">
    <property type="entry name" value="RRM"/>
    <property type="match status" value="2"/>
</dbReference>
<proteinExistence type="predicted"/>
<reference evidence="5" key="1">
    <citation type="submission" date="2021-05" db="EMBL/GenBank/DDBJ databases">
        <title>The genome of the haptophyte Pavlova lutheri (Diacronema luteri, Pavlovales) - a model for lipid biosynthesis in eukaryotic algae.</title>
        <authorList>
            <person name="Hulatt C.J."/>
            <person name="Posewitz M.C."/>
        </authorList>
    </citation>
    <scope>NUCLEOTIDE SEQUENCE</scope>
    <source>
        <strain evidence="5">NIVA-4/92</strain>
    </source>
</reference>
<dbReference type="OMA" id="LKKGWVM"/>
<feature type="compositionally biased region" description="Low complexity" evidence="3">
    <location>
        <begin position="131"/>
        <end position="155"/>
    </location>
</feature>
<dbReference type="Gene3D" id="3.30.70.330">
    <property type="match status" value="2"/>
</dbReference>
<feature type="region of interest" description="Disordered" evidence="3">
    <location>
        <begin position="131"/>
        <end position="156"/>
    </location>
</feature>
<dbReference type="InterPro" id="IPR035979">
    <property type="entry name" value="RBD_domain_sf"/>
</dbReference>
<dbReference type="Pfam" id="PF00076">
    <property type="entry name" value="RRM_1"/>
    <property type="match status" value="2"/>
</dbReference>